<organism evidence="2 3">
    <name type="scientific">Rubroshorea leprosula</name>
    <dbReference type="NCBI Taxonomy" id="152421"/>
    <lineage>
        <taxon>Eukaryota</taxon>
        <taxon>Viridiplantae</taxon>
        <taxon>Streptophyta</taxon>
        <taxon>Embryophyta</taxon>
        <taxon>Tracheophyta</taxon>
        <taxon>Spermatophyta</taxon>
        <taxon>Magnoliopsida</taxon>
        <taxon>eudicotyledons</taxon>
        <taxon>Gunneridae</taxon>
        <taxon>Pentapetalae</taxon>
        <taxon>rosids</taxon>
        <taxon>malvids</taxon>
        <taxon>Malvales</taxon>
        <taxon>Dipterocarpaceae</taxon>
        <taxon>Rubroshorea</taxon>
    </lineage>
</organism>
<keyword evidence="3" id="KW-1185">Reference proteome</keyword>
<dbReference type="EMBL" id="BPVZ01000018">
    <property type="protein sequence ID" value="GKV02076.1"/>
    <property type="molecule type" value="Genomic_DNA"/>
</dbReference>
<evidence type="ECO:0000313" key="2">
    <source>
        <dbReference type="EMBL" id="GKV02076.1"/>
    </source>
</evidence>
<gene>
    <name evidence="2" type="ORF">SLEP1_g14558</name>
</gene>
<evidence type="ECO:0000256" key="1">
    <source>
        <dbReference type="SAM" id="MobiDB-lite"/>
    </source>
</evidence>
<evidence type="ECO:0000313" key="3">
    <source>
        <dbReference type="Proteomes" id="UP001054252"/>
    </source>
</evidence>
<sequence>MSYTEAPKTADYIGVLTTVPPQAQRPTNVYTFPGPAVGEPVPAPPPLDVISPRQMKKMAKKQKRKERKEKKKKGSLLLCCSNFEIDDEDGKEKIREVLENKKKRISLVMCCSNLEVGSKKDVNGFGK</sequence>
<proteinExistence type="predicted"/>
<protein>
    <submittedName>
        <fullName evidence="2">Uncharacterized protein</fullName>
    </submittedName>
</protein>
<accession>A0AAV5IJG4</accession>
<dbReference type="Proteomes" id="UP001054252">
    <property type="component" value="Unassembled WGS sequence"/>
</dbReference>
<comment type="caution">
    <text evidence="2">The sequence shown here is derived from an EMBL/GenBank/DDBJ whole genome shotgun (WGS) entry which is preliminary data.</text>
</comment>
<dbReference type="AlphaFoldDB" id="A0AAV5IJG4"/>
<feature type="compositionally biased region" description="Basic residues" evidence="1">
    <location>
        <begin position="54"/>
        <end position="73"/>
    </location>
</feature>
<feature type="region of interest" description="Disordered" evidence="1">
    <location>
        <begin position="34"/>
        <end position="73"/>
    </location>
</feature>
<name>A0AAV5IJG4_9ROSI</name>
<reference evidence="2 3" key="1">
    <citation type="journal article" date="2021" name="Commun. Biol.">
        <title>The genome of Shorea leprosula (Dipterocarpaceae) highlights the ecological relevance of drought in aseasonal tropical rainforests.</title>
        <authorList>
            <person name="Ng K.K.S."/>
            <person name="Kobayashi M.J."/>
            <person name="Fawcett J.A."/>
            <person name="Hatakeyama M."/>
            <person name="Paape T."/>
            <person name="Ng C.H."/>
            <person name="Ang C.C."/>
            <person name="Tnah L.H."/>
            <person name="Lee C.T."/>
            <person name="Nishiyama T."/>
            <person name="Sese J."/>
            <person name="O'Brien M.J."/>
            <person name="Copetti D."/>
            <person name="Mohd Noor M.I."/>
            <person name="Ong R.C."/>
            <person name="Putra M."/>
            <person name="Sireger I.Z."/>
            <person name="Indrioko S."/>
            <person name="Kosugi Y."/>
            <person name="Izuno A."/>
            <person name="Isagi Y."/>
            <person name="Lee S.L."/>
            <person name="Shimizu K.K."/>
        </authorList>
    </citation>
    <scope>NUCLEOTIDE SEQUENCE [LARGE SCALE GENOMIC DNA]</scope>
    <source>
        <strain evidence="2">214</strain>
    </source>
</reference>